<keyword evidence="3 6" id="KW-0560">Oxidoreductase</keyword>
<dbReference type="PANTHER" id="PTHR42847:SF9">
    <property type="entry name" value="BLL6451 PROTEIN"/>
    <property type="match status" value="1"/>
</dbReference>
<dbReference type="EMBL" id="JBHSIV010000002">
    <property type="protein sequence ID" value="MFC5061058.1"/>
    <property type="molecule type" value="Genomic_DNA"/>
</dbReference>
<evidence type="ECO:0000256" key="1">
    <source>
        <dbReference type="ARBA" id="ARBA00022630"/>
    </source>
</evidence>
<gene>
    <name evidence="6" type="ORF">ACFPBZ_02480</name>
</gene>
<organism evidence="6 7">
    <name type="scientific">Actinomycetospora atypica</name>
    <dbReference type="NCBI Taxonomy" id="1290095"/>
    <lineage>
        <taxon>Bacteria</taxon>
        <taxon>Bacillati</taxon>
        <taxon>Actinomycetota</taxon>
        <taxon>Actinomycetes</taxon>
        <taxon>Pseudonocardiales</taxon>
        <taxon>Pseudonocardiaceae</taxon>
        <taxon>Actinomycetospora</taxon>
    </lineage>
</organism>
<dbReference type="Gene3D" id="3.20.20.30">
    <property type="entry name" value="Luciferase-like domain"/>
    <property type="match status" value="1"/>
</dbReference>
<protein>
    <submittedName>
        <fullName evidence="6">LLM class flavin-dependent oxidoreductase</fullName>
        <ecNumber evidence="6">1.-.-.-</ecNumber>
    </submittedName>
</protein>
<dbReference type="InterPro" id="IPR011251">
    <property type="entry name" value="Luciferase-like_dom"/>
</dbReference>
<feature type="domain" description="Luciferase-like" evidence="5">
    <location>
        <begin position="9"/>
        <end position="334"/>
    </location>
</feature>
<accession>A0ABV9YE53</accession>
<dbReference type="RefSeq" id="WP_378034413.1">
    <property type="nucleotide sequence ID" value="NZ_JBHSIV010000002.1"/>
</dbReference>
<dbReference type="EC" id="1.-.-.-" evidence="6"/>
<evidence type="ECO:0000259" key="5">
    <source>
        <dbReference type="Pfam" id="PF00296"/>
    </source>
</evidence>
<proteinExistence type="predicted"/>
<evidence type="ECO:0000313" key="7">
    <source>
        <dbReference type="Proteomes" id="UP001595947"/>
    </source>
</evidence>
<dbReference type="CDD" id="cd01094">
    <property type="entry name" value="Alkanesulfonate_monoxygenase"/>
    <property type="match status" value="1"/>
</dbReference>
<dbReference type="GO" id="GO:0016491">
    <property type="term" value="F:oxidoreductase activity"/>
    <property type="evidence" value="ECO:0007669"/>
    <property type="project" value="UniProtKB-KW"/>
</dbReference>
<sequence>MPVEFIGQVATRHGSEIHPPSGPAIDPDFLYRFVGVHEEAGFDKVLVGHSSSGPDGLQVAAFAAAHTHSLGYLVAHRPGFMAPTLAARAFATLDRFSGGRVAMHTISGGSDADQARDGDHVDKAARYRRTDEYLEVVKRTWTDEEPFDHRGEFYDVTDVHAAARPLQQPRIPVYFGGSSADAYRVGGKHADVFALWGEPLAETAEQITAVHEAARAAGRTTMPGISVSFRPVLGATEDQAWERAHDVLDRIVANGGGGGSFTGRTTHRAGHEATRTNVGSQRLMAAAERGELHDRCLWTPTAAASGGAGNSTALVGTPETVAAALLDYVDLGVTTFLLRGYDPLDDTAAYGRDLLPLVRDEVARREQVPA</sequence>
<dbReference type="Pfam" id="PF00296">
    <property type="entry name" value="Bac_luciferase"/>
    <property type="match status" value="1"/>
</dbReference>
<dbReference type="Proteomes" id="UP001595947">
    <property type="component" value="Unassembled WGS sequence"/>
</dbReference>
<keyword evidence="2" id="KW-0288">FMN</keyword>
<evidence type="ECO:0000256" key="2">
    <source>
        <dbReference type="ARBA" id="ARBA00022643"/>
    </source>
</evidence>
<evidence type="ECO:0000256" key="3">
    <source>
        <dbReference type="ARBA" id="ARBA00023002"/>
    </source>
</evidence>
<evidence type="ECO:0000256" key="4">
    <source>
        <dbReference type="ARBA" id="ARBA00023033"/>
    </source>
</evidence>
<dbReference type="InterPro" id="IPR036661">
    <property type="entry name" value="Luciferase-like_sf"/>
</dbReference>
<comment type="caution">
    <text evidence="6">The sequence shown here is derived from an EMBL/GenBank/DDBJ whole genome shotgun (WGS) entry which is preliminary data.</text>
</comment>
<keyword evidence="1" id="KW-0285">Flavoprotein</keyword>
<name>A0ABV9YE53_9PSEU</name>
<keyword evidence="4" id="KW-0503">Monooxygenase</keyword>
<keyword evidence="7" id="KW-1185">Reference proteome</keyword>
<dbReference type="PANTHER" id="PTHR42847">
    <property type="entry name" value="ALKANESULFONATE MONOOXYGENASE"/>
    <property type="match status" value="1"/>
</dbReference>
<dbReference type="SUPFAM" id="SSF51679">
    <property type="entry name" value="Bacterial luciferase-like"/>
    <property type="match status" value="1"/>
</dbReference>
<dbReference type="InterPro" id="IPR050172">
    <property type="entry name" value="SsuD_RutA_monooxygenase"/>
</dbReference>
<reference evidence="7" key="1">
    <citation type="journal article" date="2019" name="Int. J. Syst. Evol. Microbiol.">
        <title>The Global Catalogue of Microorganisms (GCM) 10K type strain sequencing project: providing services to taxonomists for standard genome sequencing and annotation.</title>
        <authorList>
            <consortium name="The Broad Institute Genomics Platform"/>
            <consortium name="The Broad Institute Genome Sequencing Center for Infectious Disease"/>
            <person name="Wu L."/>
            <person name="Ma J."/>
        </authorList>
    </citation>
    <scope>NUCLEOTIDE SEQUENCE [LARGE SCALE GENOMIC DNA]</scope>
    <source>
        <strain evidence="7">CGMCC 4.7093</strain>
    </source>
</reference>
<evidence type="ECO:0000313" key="6">
    <source>
        <dbReference type="EMBL" id="MFC5061058.1"/>
    </source>
</evidence>